<sequence>AFAVEMSVDGGSWWFSTPMQLTYRNAPAITDVSPNIAVYGESLQINITGHITFAGEIIPLASPPLHPLPHTLRTIFSGSPSSQARDLTVLGPGFFTQPSSTGEGLAQVVTIADNTIKVLTDLEAPLSQNASVTAIAVSEHLLLVAAGDDFSSQALLFRSDGQLLSRLPPAPGRITNAVLCHGRQLGLWAAVSVDDEVLIYRLLPSGNLSNASAALFSAELVANVRGNSSIAELRTAPWHDSLGAL</sequence>
<dbReference type="EMBL" id="CAJNNV010025266">
    <property type="protein sequence ID" value="CAE8613521.1"/>
    <property type="molecule type" value="Genomic_DNA"/>
</dbReference>
<evidence type="ECO:0000313" key="2">
    <source>
        <dbReference type="Proteomes" id="UP000654075"/>
    </source>
</evidence>
<name>A0A813FN41_POLGL</name>
<comment type="caution">
    <text evidence="1">The sequence shown here is derived from an EMBL/GenBank/DDBJ whole genome shotgun (WGS) entry which is preliminary data.</text>
</comment>
<organism evidence="1 2">
    <name type="scientific">Polarella glacialis</name>
    <name type="common">Dinoflagellate</name>
    <dbReference type="NCBI Taxonomy" id="89957"/>
    <lineage>
        <taxon>Eukaryota</taxon>
        <taxon>Sar</taxon>
        <taxon>Alveolata</taxon>
        <taxon>Dinophyceae</taxon>
        <taxon>Suessiales</taxon>
        <taxon>Suessiaceae</taxon>
        <taxon>Polarella</taxon>
    </lineage>
</organism>
<feature type="non-terminal residue" evidence="1">
    <location>
        <position position="245"/>
    </location>
</feature>
<feature type="non-terminal residue" evidence="1">
    <location>
        <position position="1"/>
    </location>
</feature>
<gene>
    <name evidence="1" type="ORF">PGLA1383_LOCUS31290</name>
</gene>
<proteinExistence type="predicted"/>
<protein>
    <submittedName>
        <fullName evidence="1">Uncharacterized protein</fullName>
    </submittedName>
</protein>
<reference evidence="1" key="1">
    <citation type="submission" date="2021-02" db="EMBL/GenBank/DDBJ databases">
        <authorList>
            <person name="Dougan E. K."/>
            <person name="Rhodes N."/>
            <person name="Thang M."/>
            <person name="Chan C."/>
        </authorList>
    </citation>
    <scope>NUCLEOTIDE SEQUENCE</scope>
</reference>
<dbReference type="AlphaFoldDB" id="A0A813FN41"/>
<keyword evidence="2" id="KW-1185">Reference proteome</keyword>
<evidence type="ECO:0000313" key="1">
    <source>
        <dbReference type="EMBL" id="CAE8613521.1"/>
    </source>
</evidence>
<accession>A0A813FN41</accession>
<dbReference type="Proteomes" id="UP000654075">
    <property type="component" value="Unassembled WGS sequence"/>
</dbReference>